<sequence length="165" mass="17945">MTDQNTTITTTTHHHHRPPHTDDGSPLIHRLRHHSLNSTQLMGIMTLLISGAILLLLTGVTITVAVVGLIFFAPIIILTSPIWVPIGTLFFVVVAGFVSVCGSGLAVVGSVYWLYKYFKGLHPVGSDRVDYARSRIADTASHMKDYAREYGGYFQGKVKDAAPGA</sequence>
<dbReference type="GO" id="GO:0048608">
    <property type="term" value="P:reproductive structure development"/>
    <property type="evidence" value="ECO:0007669"/>
    <property type="project" value="UniProtKB-ARBA"/>
</dbReference>
<organism evidence="10 11">
    <name type="scientific">Tagetes erecta</name>
    <name type="common">African marigold</name>
    <dbReference type="NCBI Taxonomy" id="13708"/>
    <lineage>
        <taxon>Eukaryota</taxon>
        <taxon>Viridiplantae</taxon>
        <taxon>Streptophyta</taxon>
        <taxon>Embryophyta</taxon>
        <taxon>Tracheophyta</taxon>
        <taxon>Spermatophyta</taxon>
        <taxon>Magnoliopsida</taxon>
        <taxon>eudicotyledons</taxon>
        <taxon>Gunneridae</taxon>
        <taxon>Pentapetalae</taxon>
        <taxon>asterids</taxon>
        <taxon>campanulids</taxon>
        <taxon>Asterales</taxon>
        <taxon>Asteraceae</taxon>
        <taxon>Asteroideae</taxon>
        <taxon>Heliantheae alliance</taxon>
        <taxon>Tageteae</taxon>
        <taxon>Tagetes</taxon>
    </lineage>
</organism>
<dbReference type="GO" id="GO:0019915">
    <property type="term" value="P:lipid storage"/>
    <property type="evidence" value="ECO:0007669"/>
    <property type="project" value="TreeGrafter"/>
</dbReference>
<evidence type="ECO:0000256" key="6">
    <source>
        <dbReference type="ARBA" id="ARBA00022989"/>
    </source>
</evidence>
<dbReference type="InterPro" id="IPR000136">
    <property type="entry name" value="Oleosin"/>
</dbReference>
<proteinExistence type="inferred from homology"/>
<evidence type="ECO:0008006" key="12">
    <source>
        <dbReference type="Google" id="ProtNLM"/>
    </source>
</evidence>
<feature type="region of interest" description="Disordered" evidence="8">
    <location>
        <begin position="1"/>
        <end position="23"/>
    </location>
</feature>
<evidence type="ECO:0000256" key="1">
    <source>
        <dbReference type="ARBA" id="ARBA00004141"/>
    </source>
</evidence>
<feature type="compositionally biased region" description="Low complexity" evidence="8">
    <location>
        <begin position="1"/>
        <end position="11"/>
    </location>
</feature>
<dbReference type="Pfam" id="PF01277">
    <property type="entry name" value="Oleosin"/>
    <property type="match status" value="1"/>
</dbReference>
<dbReference type="GO" id="GO:0009791">
    <property type="term" value="P:post-embryonic development"/>
    <property type="evidence" value="ECO:0007669"/>
    <property type="project" value="UniProtKB-ARBA"/>
</dbReference>
<dbReference type="AlphaFoldDB" id="A0AAD8JPA0"/>
<dbReference type="GO" id="GO:0016020">
    <property type="term" value="C:membrane"/>
    <property type="evidence" value="ECO:0007669"/>
    <property type="project" value="UniProtKB-SubCell"/>
</dbReference>
<protein>
    <recommendedName>
        <fullName evidence="12">Oleosin</fullName>
    </recommendedName>
</protein>
<dbReference type="PANTHER" id="PTHR33203">
    <property type="entry name" value="OLEOSIN"/>
    <property type="match status" value="1"/>
</dbReference>
<name>A0AAD8JPA0_TARER</name>
<evidence type="ECO:0000313" key="10">
    <source>
        <dbReference type="EMBL" id="KAK1407408.1"/>
    </source>
</evidence>
<comment type="similarity">
    <text evidence="3">Belongs to the oleosin family.</text>
</comment>
<keyword evidence="4" id="KW-0551">Lipid droplet</keyword>
<keyword evidence="11" id="KW-1185">Reference proteome</keyword>
<keyword evidence="7 9" id="KW-0472">Membrane</keyword>
<evidence type="ECO:0000256" key="2">
    <source>
        <dbReference type="ARBA" id="ARBA00004502"/>
    </source>
</evidence>
<evidence type="ECO:0000256" key="5">
    <source>
        <dbReference type="ARBA" id="ARBA00022692"/>
    </source>
</evidence>
<keyword evidence="6 9" id="KW-1133">Transmembrane helix</keyword>
<evidence type="ECO:0000256" key="7">
    <source>
        <dbReference type="ARBA" id="ARBA00023136"/>
    </source>
</evidence>
<dbReference type="EMBL" id="JAUHHV010000011">
    <property type="protein sequence ID" value="KAK1407408.1"/>
    <property type="molecule type" value="Genomic_DNA"/>
</dbReference>
<evidence type="ECO:0000313" key="11">
    <source>
        <dbReference type="Proteomes" id="UP001229421"/>
    </source>
</evidence>
<keyword evidence="5 9" id="KW-0812">Transmembrane</keyword>
<reference evidence="10" key="1">
    <citation type="journal article" date="2023" name="bioRxiv">
        <title>Improved chromosome-level genome assembly for marigold (Tagetes erecta).</title>
        <authorList>
            <person name="Jiang F."/>
            <person name="Yuan L."/>
            <person name="Wang S."/>
            <person name="Wang H."/>
            <person name="Xu D."/>
            <person name="Wang A."/>
            <person name="Fan W."/>
        </authorList>
    </citation>
    <scope>NUCLEOTIDE SEQUENCE</scope>
    <source>
        <strain evidence="10">WSJ</strain>
        <tissue evidence="10">Leaf</tissue>
    </source>
</reference>
<evidence type="ECO:0000256" key="3">
    <source>
        <dbReference type="ARBA" id="ARBA00010858"/>
    </source>
</evidence>
<feature type="transmembrane region" description="Helical" evidence="9">
    <location>
        <begin position="89"/>
        <end position="115"/>
    </location>
</feature>
<accession>A0AAD8JPA0</accession>
<evidence type="ECO:0000256" key="8">
    <source>
        <dbReference type="SAM" id="MobiDB-lite"/>
    </source>
</evidence>
<comment type="caution">
    <text evidence="10">The sequence shown here is derived from an EMBL/GenBank/DDBJ whole genome shotgun (WGS) entry which is preliminary data.</text>
</comment>
<evidence type="ECO:0000256" key="4">
    <source>
        <dbReference type="ARBA" id="ARBA00022677"/>
    </source>
</evidence>
<gene>
    <name evidence="10" type="ORF">QVD17_39024</name>
</gene>
<dbReference type="GO" id="GO:0012511">
    <property type="term" value="C:monolayer-surrounded lipid storage body"/>
    <property type="evidence" value="ECO:0007669"/>
    <property type="project" value="InterPro"/>
</dbReference>
<dbReference type="Proteomes" id="UP001229421">
    <property type="component" value="Unassembled WGS sequence"/>
</dbReference>
<feature type="transmembrane region" description="Helical" evidence="9">
    <location>
        <begin position="64"/>
        <end position="83"/>
    </location>
</feature>
<dbReference type="PANTHER" id="PTHR33203:SF4">
    <property type="entry name" value="F27J15.22"/>
    <property type="match status" value="1"/>
</dbReference>
<comment type="subcellular location">
    <subcellularLocation>
        <location evidence="2">Lipid droplet</location>
    </subcellularLocation>
    <subcellularLocation>
        <location evidence="1">Membrane</location>
        <topology evidence="1">Multi-pass membrane protein</topology>
    </subcellularLocation>
</comment>
<evidence type="ECO:0000256" key="9">
    <source>
        <dbReference type="SAM" id="Phobius"/>
    </source>
</evidence>